<keyword evidence="5 8" id="KW-1133">Transmembrane helix</keyword>
<name>A0A1I5RQG2_9BACI</name>
<dbReference type="AlphaFoldDB" id="A0A1I5RQG2"/>
<keyword evidence="6 8" id="KW-0472">Membrane</keyword>
<dbReference type="Pfam" id="PF00909">
    <property type="entry name" value="Ammonium_transp"/>
    <property type="match status" value="1"/>
</dbReference>
<sequence length="90" mass="10193">MEEFQFHIDMVWIMLGAVLVFGMQAGFTALKSGLTRAKNSINVALKIMTDILITSVVFSLFGFPLMFGATYGEWFGTDAFFLLFYHIHQT</sequence>
<dbReference type="PANTHER" id="PTHR11730:SF6">
    <property type="entry name" value="AMMONIUM TRANSPORTER"/>
    <property type="match status" value="1"/>
</dbReference>
<evidence type="ECO:0000256" key="7">
    <source>
        <dbReference type="ARBA" id="ARBA00023177"/>
    </source>
</evidence>
<organism evidence="10 11">
    <name type="scientific">Salibacterium halotolerans</name>
    <dbReference type="NCBI Taxonomy" id="1884432"/>
    <lineage>
        <taxon>Bacteria</taxon>
        <taxon>Bacillati</taxon>
        <taxon>Bacillota</taxon>
        <taxon>Bacilli</taxon>
        <taxon>Bacillales</taxon>
        <taxon>Bacillaceae</taxon>
    </lineage>
</organism>
<dbReference type="OrthoDB" id="9814202at2"/>
<evidence type="ECO:0000256" key="4">
    <source>
        <dbReference type="ARBA" id="ARBA00022692"/>
    </source>
</evidence>
<accession>A0A1I5RQG2</accession>
<evidence type="ECO:0000256" key="5">
    <source>
        <dbReference type="ARBA" id="ARBA00022989"/>
    </source>
</evidence>
<evidence type="ECO:0000313" key="10">
    <source>
        <dbReference type="EMBL" id="SFP60755.1"/>
    </source>
</evidence>
<dbReference type="InterPro" id="IPR029020">
    <property type="entry name" value="Ammonium/urea_transptr"/>
</dbReference>
<evidence type="ECO:0000259" key="9">
    <source>
        <dbReference type="Pfam" id="PF00909"/>
    </source>
</evidence>
<dbReference type="Gene3D" id="1.10.3430.10">
    <property type="entry name" value="Ammonium transporter AmtB like domains"/>
    <property type="match status" value="1"/>
</dbReference>
<evidence type="ECO:0000256" key="8">
    <source>
        <dbReference type="SAM" id="Phobius"/>
    </source>
</evidence>
<dbReference type="GO" id="GO:0016020">
    <property type="term" value="C:membrane"/>
    <property type="evidence" value="ECO:0007669"/>
    <property type="project" value="UniProtKB-SubCell"/>
</dbReference>
<dbReference type="SUPFAM" id="SSF111352">
    <property type="entry name" value="Ammonium transporter"/>
    <property type="match status" value="1"/>
</dbReference>
<feature type="transmembrane region" description="Helical" evidence="8">
    <location>
        <begin position="51"/>
        <end position="72"/>
    </location>
</feature>
<keyword evidence="4 8" id="KW-0812">Transmembrane</keyword>
<dbReference type="EMBL" id="FOXD01000007">
    <property type="protein sequence ID" value="SFP60755.1"/>
    <property type="molecule type" value="Genomic_DNA"/>
</dbReference>
<evidence type="ECO:0000256" key="1">
    <source>
        <dbReference type="ARBA" id="ARBA00004141"/>
    </source>
</evidence>
<protein>
    <submittedName>
        <fullName evidence="10">Ammonium transporter, Amt family</fullName>
    </submittedName>
</protein>
<dbReference type="RefSeq" id="WP_093336598.1">
    <property type="nucleotide sequence ID" value="NZ_FOXD01000007.1"/>
</dbReference>
<dbReference type="GO" id="GO:0097272">
    <property type="term" value="P:ammonium homeostasis"/>
    <property type="evidence" value="ECO:0007669"/>
    <property type="project" value="TreeGrafter"/>
</dbReference>
<dbReference type="InterPro" id="IPR024041">
    <property type="entry name" value="NH4_transpt_AmtB-like_dom"/>
</dbReference>
<keyword evidence="3" id="KW-0813">Transport</keyword>
<keyword evidence="11" id="KW-1185">Reference proteome</keyword>
<comment type="similarity">
    <text evidence="2">Belongs to the ammonia transporter channel (TC 1.A.11.2) family.</text>
</comment>
<comment type="subcellular location">
    <subcellularLocation>
        <location evidence="1">Membrane</location>
        <topology evidence="1">Multi-pass membrane protein</topology>
    </subcellularLocation>
</comment>
<dbReference type="Proteomes" id="UP000198892">
    <property type="component" value="Unassembled WGS sequence"/>
</dbReference>
<keyword evidence="7" id="KW-0924">Ammonia transport</keyword>
<evidence type="ECO:0000256" key="3">
    <source>
        <dbReference type="ARBA" id="ARBA00022448"/>
    </source>
</evidence>
<evidence type="ECO:0000256" key="2">
    <source>
        <dbReference type="ARBA" id="ARBA00005887"/>
    </source>
</evidence>
<dbReference type="PANTHER" id="PTHR11730">
    <property type="entry name" value="AMMONIUM TRANSPORTER"/>
    <property type="match status" value="1"/>
</dbReference>
<reference evidence="11" key="1">
    <citation type="submission" date="2016-10" db="EMBL/GenBank/DDBJ databases">
        <authorList>
            <person name="Varghese N."/>
            <person name="Submissions S."/>
        </authorList>
    </citation>
    <scope>NUCLEOTIDE SEQUENCE [LARGE SCALE GENOMIC DNA]</scope>
    <source>
        <strain evidence="11">S7</strain>
    </source>
</reference>
<dbReference type="GO" id="GO:0008519">
    <property type="term" value="F:ammonium channel activity"/>
    <property type="evidence" value="ECO:0007669"/>
    <property type="project" value="InterPro"/>
</dbReference>
<evidence type="ECO:0000313" key="11">
    <source>
        <dbReference type="Proteomes" id="UP000198892"/>
    </source>
</evidence>
<feature type="transmembrane region" description="Helical" evidence="8">
    <location>
        <begin position="12"/>
        <end position="30"/>
    </location>
</feature>
<gene>
    <name evidence="10" type="ORF">SAMN05518683_107133</name>
</gene>
<proteinExistence type="inferred from homology"/>
<feature type="domain" description="Ammonium transporter AmtB-like" evidence="9">
    <location>
        <begin position="11"/>
        <end position="77"/>
    </location>
</feature>
<evidence type="ECO:0000256" key="6">
    <source>
        <dbReference type="ARBA" id="ARBA00023136"/>
    </source>
</evidence>
<dbReference type="STRING" id="1884432.SAMN05518683_107133"/>